<dbReference type="EMBL" id="ML208308">
    <property type="protein sequence ID" value="TFK70751.1"/>
    <property type="molecule type" value="Genomic_DNA"/>
</dbReference>
<dbReference type="Proteomes" id="UP000308600">
    <property type="component" value="Unassembled WGS sequence"/>
</dbReference>
<gene>
    <name evidence="1" type="ORF">BDN72DRAFT_794854</name>
</gene>
<name>A0ACD3AYQ9_9AGAR</name>
<accession>A0ACD3AYQ9</accession>
<proteinExistence type="predicted"/>
<sequence>MASPYVYTPAVSYTPTPYTQNLSNTPMGSPYIPPQPFGHSPYTPVASLPHTPQTPSHPLPNALNLVPFPGFADPSFVGAWDFPPRQRRLSGYGGNEYAPYPPFGGHVRRHSFNGQYPTAPPMFQYSPFQAQTPLPQSTLWLPAAAPTPAPTTIQIHPGLDGLNWRGHTHFNLSLKEFAPSKYLSTGQFVLLSPDDLGQQATIPAMTNLRIICDLIPQWPIDIRLDASQFVPGTIPPPIKVLDVFIVVHKSLQEQISHNEWRKLTEEDVLKVSKAYTRRCRLQQVSELNERKEGVKKVDFLLKNIWFRGLVPTPDPTVFKLVVGP</sequence>
<reference evidence="1 2" key="1">
    <citation type="journal article" date="2019" name="Nat. Ecol. Evol.">
        <title>Megaphylogeny resolves global patterns of mushroom evolution.</title>
        <authorList>
            <person name="Varga T."/>
            <person name="Krizsan K."/>
            <person name="Foldi C."/>
            <person name="Dima B."/>
            <person name="Sanchez-Garcia M."/>
            <person name="Sanchez-Ramirez S."/>
            <person name="Szollosi G.J."/>
            <person name="Szarkandi J.G."/>
            <person name="Papp V."/>
            <person name="Albert L."/>
            <person name="Andreopoulos W."/>
            <person name="Angelini C."/>
            <person name="Antonin V."/>
            <person name="Barry K.W."/>
            <person name="Bougher N.L."/>
            <person name="Buchanan P."/>
            <person name="Buyck B."/>
            <person name="Bense V."/>
            <person name="Catcheside P."/>
            <person name="Chovatia M."/>
            <person name="Cooper J."/>
            <person name="Damon W."/>
            <person name="Desjardin D."/>
            <person name="Finy P."/>
            <person name="Geml J."/>
            <person name="Haridas S."/>
            <person name="Hughes K."/>
            <person name="Justo A."/>
            <person name="Karasinski D."/>
            <person name="Kautmanova I."/>
            <person name="Kiss B."/>
            <person name="Kocsube S."/>
            <person name="Kotiranta H."/>
            <person name="LaButti K.M."/>
            <person name="Lechner B.E."/>
            <person name="Liimatainen K."/>
            <person name="Lipzen A."/>
            <person name="Lukacs Z."/>
            <person name="Mihaltcheva S."/>
            <person name="Morgado L.N."/>
            <person name="Niskanen T."/>
            <person name="Noordeloos M.E."/>
            <person name="Ohm R.A."/>
            <person name="Ortiz-Santana B."/>
            <person name="Ovrebo C."/>
            <person name="Racz N."/>
            <person name="Riley R."/>
            <person name="Savchenko A."/>
            <person name="Shiryaev A."/>
            <person name="Soop K."/>
            <person name="Spirin V."/>
            <person name="Szebenyi C."/>
            <person name="Tomsovsky M."/>
            <person name="Tulloss R.E."/>
            <person name="Uehling J."/>
            <person name="Grigoriev I.V."/>
            <person name="Vagvolgyi C."/>
            <person name="Papp T."/>
            <person name="Martin F.M."/>
            <person name="Miettinen O."/>
            <person name="Hibbett D.S."/>
            <person name="Nagy L.G."/>
        </authorList>
    </citation>
    <scope>NUCLEOTIDE SEQUENCE [LARGE SCALE GENOMIC DNA]</scope>
    <source>
        <strain evidence="1 2">NL-1719</strain>
    </source>
</reference>
<protein>
    <submittedName>
        <fullName evidence="1">Uncharacterized protein</fullName>
    </submittedName>
</protein>
<organism evidence="1 2">
    <name type="scientific">Pluteus cervinus</name>
    <dbReference type="NCBI Taxonomy" id="181527"/>
    <lineage>
        <taxon>Eukaryota</taxon>
        <taxon>Fungi</taxon>
        <taxon>Dikarya</taxon>
        <taxon>Basidiomycota</taxon>
        <taxon>Agaricomycotina</taxon>
        <taxon>Agaricomycetes</taxon>
        <taxon>Agaricomycetidae</taxon>
        <taxon>Agaricales</taxon>
        <taxon>Pluteineae</taxon>
        <taxon>Pluteaceae</taxon>
        <taxon>Pluteus</taxon>
    </lineage>
</organism>
<evidence type="ECO:0000313" key="1">
    <source>
        <dbReference type="EMBL" id="TFK70751.1"/>
    </source>
</evidence>
<keyword evidence="2" id="KW-1185">Reference proteome</keyword>
<evidence type="ECO:0000313" key="2">
    <source>
        <dbReference type="Proteomes" id="UP000308600"/>
    </source>
</evidence>